<evidence type="ECO:0000256" key="1">
    <source>
        <dbReference type="ARBA" id="ARBA00022598"/>
    </source>
</evidence>
<dbReference type="SUPFAM" id="SSF56059">
    <property type="entry name" value="Glutathione synthetase ATP-binding domain-like"/>
    <property type="match status" value="1"/>
</dbReference>
<dbReference type="PANTHER" id="PTHR43585">
    <property type="entry name" value="FUMIPYRROLE BIOSYNTHESIS PROTEIN C"/>
    <property type="match status" value="1"/>
</dbReference>
<reference evidence="6 7" key="1">
    <citation type="submission" date="2017-09" db="EMBL/GenBank/DDBJ databases">
        <title>Bacterial strain isolated from the female urinary microbiota.</title>
        <authorList>
            <person name="Thomas-White K."/>
            <person name="Kumar N."/>
            <person name="Forster S."/>
            <person name="Putonti C."/>
            <person name="Lawley T."/>
            <person name="Wolfe A.J."/>
        </authorList>
    </citation>
    <scope>NUCLEOTIDE SEQUENCE [LARGE SCALE GENOMIC DNA]</scope>
    <source>
        <strain evidence="6 7">UMB0115</strain>
    </source>
</reference>
<evidence type="ECO:0000313" key="7">
    <source>
        <dbReference type="Proteomes" id="UP000235723"/>
    </source>
</evidence>
<dbReference type="PROSITE" id="PS50975">
    <property type="entry name" value="ATP_GRASP"/>
    <property type="match status" value="1"/>
</dbReference>
<dbReference type="Proteomes" id="UP000235723">
    <property type="component" value="Unassembled WGS sequence"/>
</dbReference>
<dbReference type="Gene3D" id="3.30.1490.20">
    <property type="entry name" value="ATP-grasp fold, A domain"/>
    <property type="match status" value="1"/>
</dbReference>
<sequence length="417" mass="47621">MNNKTILFLGASNYFLDAARYVKEKGYKLIAVDNQELPKAVVKSIADESYSISTIVIEKVYELCINKKVDGIYAGASEVNIPIAIELCERLGLPYYTNRKQWEMSTNKRIFKDKCIEHGIDVTETFDIGDDKLDDMKYYPLVTKPVDNNGSTGISICKNKEQLKAGIDKALNNSKSKNILIERYIPSDSVIIQYTIQDGIVKYCGMSDKKSKKIEENAAPVMALQVFPSIHEAEYLESTNAKAIKMIKDQEIEYGAIWIESFYYENKFIFNEIGFRYGGSLTYYPVEYFYGINQMKILINHSLYGNGLYKNFDDITEVNHDKNKLYSILPIQIKPCTIKQIRGIDRLRQIQGVHEFVQSHSIGDTIPASGTTLQVFGYLHVTGNTIEEINDTFKKSKDVLDVSDENDENMLFTIWEI</sequence>
<dbReference type="Gene3D" id="3.30.470.20">
    <property type="entry name" value="ATP-grasp fold, B domain"/>
    <property type="match status" value="1"/>
</dbReference>
<dbReference type="Pfam" id="PF07478">
    <property type="entry name" value="Dala_Dala_lig_C"/>
    <property type="match status" value="1"/>
</dbReference>
<accession>A0A2N6ST17</accession>
<name>A0A2N6ST17_FINMA</name>
<keyword evidence="3 4" id="KW-0067">ATP-binding</keyword>
<keyword evidence="2 4" id="KW-0547">Nucleotide-binding</keyword>
<gene>
    <name evidence="6" type="ORF">CJ208_05045</name>
</gene>
<dbReference type="InterPro" id="IPR013815">
    <property type="entry name" value="ATP_grasp_subdomain_1"/>
</dbReference>
<evidence type="ECO:0000313" key="6">
    <source>
        <dbReference type="EMBL" id="PMC60194.1"/>
    </source>
</evidence>
<dbReference type="GO" id="GO:0046872">
    <property type="term" value="F:metal ion binding"/>
    <property type="evidence" value="ECO:0007669"/>
    <property type="project" value="InterPro"/>
</dbReference>
<protein>
    <recommendedName>
        <fullName evidence="5">ATP-grasp domain-containing protein</fullName>
    </recommendedName>
</protein>
<organism evidence="6 7">
    <name type="scientific">Finegoldia magna</name>
    <name type="common">Peptostreptococcus magnus</name>
    <dbReference type="NCBI Taxonomy" id="1260"/>
    <lineage>
        <taxon>Bacteria</taxon>
        <taxon>Bacillati</taxon>
        <taxon>Bacillota</taxon>
        <taxon>Tissierellia</taxon>
        <taxon>Tissierellales</taxon>
        <taxon>Peptoniphilaceae</taxon>
        <taxon>Finegoldia</taxon>
    </lineage>
</organism>
<dbReference type="GO" id="GO:0008716">
    <property type="term" value="F:D-alanine-D-alanine ligase activity"/>
    <property type="evidence" value="ECO:0007669"/>
    <property type="project" value="InterPro"/>
</dbReference>
<dbReference type="EMBL" id="PNHD01000005">
    <property type="protein sequence ID" value="PMC60194.1"/>
    <property type="molecule type" value="Genomic_DNA"/>
</dbReference>
<dbReference type="Gene3D" id="3.40.50.20">
    <property type="match status" value="1"/>
</dbReference>
<feature type="domain" description="ATP-grasp" evidence="5">
    <location>
        <begin position="112"/>
        <end position="303"/>
    </location>
</feature>
<dbReference type="GO" id="GO:0005524">
    <property type="term" value="F:ATP binding"/>
    <property type="evidence" value="ECO:0007669"/>
    <property type="project" value="UniProtKB-UniRule"/>
</dbReference>
<comment type="caution">
    <text evidence="6">The sequence shown here is derived from an EMBL/GenBank/DDBJ whole genome shotgun (WGS) entry which is preliminary data.</text>
</comment>
<dbReference type="RefSeq" id="WP_102164168.1">
    <property type="nucleotide sequence ID" value="NZ_PNHD01000005.1"/>
</dbReference>
<evidence type="ECO:0000256" key="3">
    <source>
        <dbReference type="ARBA" id="ARBA00022840"/>
    </source>
</evidence>
<proteinExistence type="predicted"/>
<dbReference type="PANTHER" id="PTHR43585:SF2">
    <property type="entry name" value="ATP-GRASP ENZYME FSQD"/>
    <property type="match status" value="1"/>
</dbReference>
<keyword evidence="1" id="KW-0436">Ligase</keyword>
<dbReference type="InterPro" id="IPR052032">
    <property type="entry name" value="ATP-dep_AA_Ligase"/>
</dbReference>
<evidence type="ECO:0000256" key="2">
    <source>
        <dbReference type="ARBA" id="ARBA00022741"/>
    </source>
</evidence>
<evidence type="ECO:0000256" key="4">
    <source>
        <dbReference type="PROSITE-ProRule" id="PRU00409"/>
    </source>
</evidence>
<dbReference type="InterPro" id="IPR011095">
    <property type="entry name" value="Dala_Dala_lig_C"/>
</dbReference>
<evidence type="ECO:0000259" key="5">
    <source>
        <dbReference type="PROSITE" id="PS50975"/>
    </source>
</evidence>
<dbReference type="AlphaFoldDB" id="A0A2N6ST17"/>
<dbReference type="InterPro" id="IPR011761">
    <property type="entry name" value="ATP-grasp"/>
</dbReference>